<reference evidence="11 12" key="1">
    <citation type="submission" date="2013-11" db="EMBL/GenBank/DDBJ databases">
        <title>Metagenomic analysis of a methanogenic consortium involved in long chain n-alkane degradation.</title>
        <authorList>
            <person name="Davidova I.A."/>
            <person name="Callaghan A.V."/>
            <person name="Wawrik B."/>
            <person name="Pruitt S."/>
            <person name="Marks C."/>
            <person name="Duncan K.E."/>
            <person name="Suflita J.M."/>
        </authorList>
    </citation>
    <scope>NUCLEOTIDE SEQUENCE [LARGE SCALE GENOMIC DNA]</scope>
    <source>
        <strain evidence="11 12">SPR</strain>
    </source>
</reference>
<keyword evidence="7 9" id="KW-0472">Membrane</keyword>
<evidence type="ECO:0000256" key="7">
    <source>
        <dbReference type="ARBA" id="ARBA00023136"/>
    </source>
</evidence>
<evidence type="ECO:0000256" key="1">
    <source>
        <dbReference type="ARBA" id="ARBA00004429"/>
    </source>
</evidence>
<keyword evidence="4" id="KW-0997">Cell inner membrane</keyword>
<keyword evidence="2" id="KW-0813">Transport</keyword>
<proteinExistence type="inferred from homology"/>
<evidence type="ECO:0000256" key="4">
    <source>
        <dbReference type="ARBA" id="ARBA00022519"/>
    </source>
</evidence>
<dbReference type="EMBL" id="AZAC01000029">
    <property type="protein sequence ID" value="KIX12625.1"/>
    <property type="molecule type" value="Genomic_DNA"/>
</dbReference>
<evidence type="ECO:0000256" key="3">
    <source>
        <dbReference type="ARBA" id="ARBA00022475"/>
    </source>
</evidence>
<keyword evidence="6 9" id="KW-1133">Transmembrane helix</keyword>
<dbReference type="GO" id="GO:0005886">
    <property type="term" value="C:plasma membrane"/>
    <property type="evidence" value="ECO:0007669"/>
    <property type="project" value="UniProtKB-SubCell"/>
</dbReference>
<feature type="transmembrane region" description="Helical" evidence="9">
    <location>
        <begin position="129"/>
        <end position="148"/>
    </location>
</feature>
<comment type="subcellular location">
    <subcellularLocation>
        <location evidence="1">Cell inner membrane</location>
        <topology evidence="1">Multi-pass membrane protein</topology>
    </subcellularLocation>
</comment>
<dbReference type="Proteomes" id="UP000032233">
    <property type="component" value="Unassembled WGS sequence"/>
</dbReference>
<evidence type="ECO:0000313" key="11">
    <source>
        <dbReference type="EMBL" id="KIX12625.1"/>
    </source>
</evidence>
<protein>
    <recommendedName>
        <fullName evidence="10">Tripartite ATP-independent periplasmic transporters DctQ component domain-containing protein</fullName>
    </recommendedName>
</protein>
<organism evidence="11 12">
    <name type="scientific">Dethiosulfatarculus sandiegensis</name>
    <dbReference type="NCBI Taxonomy" id="1429043"/>
    <lineage>
        <taxon>Bacteria</taxon>
        <taxon>Pseudomonadati</taxon>
        <taxon>Thermodesulfobacteriota</taxon>
        <taxon>Desulfarculia</taxon>
        <taxon>Desulfarculales</taxon>
        <taxon>Desulfarculaceae</taxon>
        <taxon>Dethiosulfatarculus</taxon>
    </lineage>
</organism>
<keyword evidence="3" id="KW-1003">Cell membrane</keyword>
<dbReference type="InParanoid" id="A0A0D2JT26"/>
<evidence type="ECO:0000259" key="10">
    <source>
        <dbReference type="Pfam" id="PF04290"/>
    </source>
</evidence>
<dbReference type="GO" id="GO:0022857">
    <property type="term" value="F:transmembrane transporter activity"/>
    <property type="evidence" value="ECO:0007669"/>
    <property type="project" value="TreeGrafter"/>
</dbReference>
<feature type="transmembrane region" description="Helical" evidence="9">
    <location>
        <begin position="88"/>
        <end position="109"/>
    </location>
</feature>
<evidence type="ECO:0000256" key="2">
    <source>
        <dbReference type="ARBA" id="ARBA00022448"/>
    </source>
</evidence>
<dbReference type="GO" id="GO:0015740">
    <property type="term" value="P:C4-dicarboxylate transport"/>
    <property type="evidence" value="ECO:0007669"/>
    <property type="project" value="TreeGrafter"/>
</dbReference>
<comment type="similarity">
    <text evidence="8">Belongs to the TRAP transporter small permease family.</text>
</comment>
<feature type="transmembrane region" description="Helical" evidence="9">
    <location>
        <begin position="18"/>
        <end position="36"/>
    </location>
</feature>
<evidence type="ECO:0000256" key="9">
    <source>
        <dbReference type="SAM" id="Phobius"/>
    </source>
</evidence>
<dbReference type="STRING" id="1429043.X474_18645"/>
<evidence type="ECO:0000256" key="5">
    <source>
        <dbReference type="ARBA" id="ARBA00022692"/>
    </source>
</evidence>
<dbReference type="RefSeq" id="WP_044350519.1">
    <property type="nucleotide sequence ID" value="NZ_AZAC01000029.1"/>
</dbReference>
<keyword evidence="5 9" id="KW-0812">Transmembrane</keyword>
<sequence>MQKWQVFVDWLVGTLKRLGAAALVGMMLLTCLDVILRKMGSPIFGAVEIVSLLATIVLACAMPQTHVEKGHVGVDLLMRRLTDRTQDITDAFTALAATILFGLVSWQMFGYAAVQKKSGEVSMSLELPTYAFVYLVAVAFCVLTLVIATDCLNKIRRALG</sequence>
<name>A0A0D2JT26_9BACT</name>
<dbReference type="PANTHER" id="PTHR35011">
    <property type="entry name" value="2,3-DIKETO-L-GULONATE TRAP TRANSPORTER SMALL PERMEASE PROTEIN YIAM"/>
    <property type="match status" value="1"/>
</dbReference>
<evidence type="ECO:0000256" key="8">
    <source>
        <dbReference type="ARBA" id="ARBA00038436"/>
    </source>
</evidence>
<evidence type="ECO:0000256" key="6">
    <source>
        <dbReference type="ARBA" id="ARBA00022989"/>
    </source>
</evidence>
<keyword evidence="12" id="KW-1185">Reference proteome</keyword>
<feature type="domain" description="Tripartite ATP-independent periplasmic transporters DctQ component" evidence="10">
    <location>
        <begin position="26"/>
        <end position="156"/>
    </location>
</feature>
<dbReference type="Pfam" id="PF04290">
    <property type="entry name" value="DctQ"/>
    <property type="match status" value="1"/>
</dbReference>
<gene>
    <name evidence="11" type="ORF">X474_18645</name>
</gene>
<dbReference type="InterPro" id="IPR055348">
    <property type="entry name" value="DctQ"/>
</dbReference>
<comment type="caution">
    <text evidence="11">The sequence shown here is derived from an EMBL/GenBank/DDBJ whole genome shotgun (WGS) entry which is preliminary data.</text>
</comment>
<dbReference type="AlphaFoldDB" id="A0A0D2JT26"/>
<accession>A0A0D2JT26</accession>
<dbReference type="PANTHER" id="PTHR35011:SF10">
    <property type="entry name" value="TRAP TRANSPORTER SMALL PERMEASE PROTEIN"/>
    <property type="match status" value="1"/>
</dbReference>
<dbReference type="InterPro" id="IPR007387">
    <property type="entry name" value="TRAP_DctQ"/>
</dbReference>
<evidence type="ECO:0000313" key="12">
    <source>
        <dbReference type="Proteomes" id="UP000032233"/>
    </source>
</evidence>
<feature type="transmembrane region" description="Helical" evidence="9">
    <location>
        <begin position="42"/>
        <end position="61"/>
    </location>
</feature>